<dbReference type="Pfam" id="PF07786">
    <property type="entry name" value="HGSNAT_cat"/>
    <property type="match status" value="1"/>
</dbReference>
<keyword evidence="4" id="KW-1185">Reference proteome</keyword>
<evidence type="ECO:0000313" key="4">
    <source>
        <dbReference type="Proteomes" id="UP000529795"/>
    </source>
</evidence>
<dbReference type="PANTHER" id="PTHR31061">
    <property type="entry name" value="LD22376P"/>
    <property type="match status" value="1"/>
</dbReference>
<dbReference type="EMBL" id="JACIEV010000020">
    <property type="protein sequence ID" value="MBB4155698.1"/>
    <property type="molecule type" value="Genomic_DNA"/>
</dbReference>
<proteinExistence type="predicted"/>
<dbReference type="Proteomes" id="UP000529795">
    <property type="component" value="Unassembled WGS sequence"/>
</dbReference>
<accession>A0A840FP83</accession>
<feature type="transmembrane region" description="Helical" evidence="1">
    <location>
        <begin position="300"/>
        <end position="327"/>
    </location>
</feature>
<evidence type="ECO:0000259" key="2">
    <source>
        <dbReference type="Pfam" id="PF07786"/>
    </source>
</evidence>
<evidence type="ECO:0000256" key="1">
    <source>
        <dbReference type="SAM" id="Phobius"/>
    </source>
</evidence>
<feature type="transmembrane region" description="Helical" evidence="1">
    <location>
        <begin position="12"/>
        <end position="31"/>
    </location>
</feature>
<gene>
    <name evidence="3" type="ORF">GGQ80_003623</name>
</gene>
<comment type="caution">
    <text evidence="3">The sequence shown here is derived from an EMBL/GenBank/DDBJ whole genome shotgun (WGS) entry which is preliminary data.</text>
</comment>
<reference evidence="3 4" key="1">
    <citation type="submission" date="2020-08" db="EMBL/GenBank/DDBJ databases">
        <title>Genomic Encyclopedia of Type Strains, Phase IV (KMG-IV): sequencing the most valuable type-strain genomes for metagenomic binning, comparative biology and taxonomic classification.</title>
        <authorList>
            <person name="Goeker M."/>
        </authorList>
    </citation>
    <scope>NUCLEOTIDE SEQUENCE [LARGE SCALE GENOMIC DNA]</scope>
    <source>
        <strain evidence="3 4">YC6723</strain>
    </source>
</reference>
<feature type="transmembrane region" description="Helical" evidence="1">
    <location>
        <begin position="146"/>
        <end position="167"/>
    </location>
</feature>
<feature type="domain" description="Heparan-alpha-glucosaminide N-acetyltransferase catalytic" evidence="2">
    <location>
        <begin position="7"/>
        <end position="129"/>
    </location>
</feature>
<keyword evidence="3" id="KW-0808">Transferase</keyword>
<name>A0A840FP83_9SPHN</name>
<evidence type="ECO:0000313" key="3">
    <source>
        <dbReference type="EMBL" id="MBB4155698.1"/>
    </source>
</evidence>
<feature type="transmembrane region" description="Helical" evidence="1">
    <location>
        <begin position="347"/>
        <end position="369"/>
    </location>
</feature>
<protein>
    <submittedName>
        <fullName evidence="3">Putative acyltransferase</fullName>
    </submittedName>
</protein>
<dbReference type="PANTHER" id="PTHR31061:SF24">
    <property type="entry name" value="LD22376P"/>
    <property type="match status" value="1"/>
</dbReference>
<keyword evidence="3" id="KW-0012">Acyltransferase</keyword>
<feature type="transmembrane region" description="Helical" evidence="1">
    <location>
        <begin position="51"/>
        <end position="72"/>
    </location>
</feature>
<dbReference type="GO" id="GO:0016746">
    <property type="term" value="F:acyltransferase activity"/>
    <property type="evidence" value="ECO:0007669"/>
    <property type="project" value="UniProtKB-KW"/>
</dbReference>
<keyword evidence="1" id="KW-0812">Transmembrane</keyword>
<organism evidence="3 4">
    <name type="scientific">Sphingomonas jinjuensis</name>
    <dbReference type="NCBI Taxonomy" id="535907"/>
    <lineage>
        <taxon>Bacteria</taxon>
        <taxon>Pseudomonadati</taxon>
        <taxon>Pseudomonadota</taxon>
        <taxon>Alphaproteobacteria</taxon>
        <taxon>Sphingomonadales</taxon>
        <taxon>Sphingomonadaceae</taxon>
        <taxon>Sphingomonas</taxon>
    </lineage>
</organism>
<feature type="transmembrane region" description="Helical" evidence="1">
    <location>
        <begin position="264"/>
        <end position="288"/>
    </location>
</feature>
<dbReference type="InterPro" id="IPR012429">
    <property type="entry name" value="HGSNAT_cat"/>
</dbReference>
<sequence>MAATSGRIVALDLLRGLAVAGMILVVSPGSWTESYGWTQHAAWHGWTIADLVFPTFLFAVGAALGFSFPRALSVANRRVAWRRIARRTVLLIAIGLALNATEPPFDLAAIRVPGILQRIALCYALVASLILATVRGDAAGLYHIDARALLIAGLVLLVGWTALLLGWPGRLDIAGNIGAVVDRAIFGPAHLWRYGTDLGGRVVYDPEGLLSTLGAAVNVVAGVLAATAWRRAPTRVLPMLVLGGAGMIALALLIEPALPINKRLWTASFALLTSGTGTLALVGCALVARSAAAMRAMAPVMILGGNAIVAFLLSQLLGVFSALPVLPGGETPQGWGFGVARRVVGDPYAASLLCAVAVLAVVTAVLVPLHRRGLHLRL</sequence>
<feature type="transmembrane region" description="Helical" evidence="1">
    <location>
        <begin position="84"/>
        <end position="100"/>
    </location>
</feature>
<keyword evidence="1" id="KW-1133">Transmembrane helix</keyword>
<keyword evidence="1" id="KW-0472">Membrane</keyword>
<feature type="transmembrane region" description="Helical" evidence="1">
    <location>
        <begin position="208"/>
        <end position="229"/>
    </location>
</feature>
<dbReference type="RefSeq" id="WP_183987415.1">
    <property type="nucleotide sequence ID" value="NZ_JACIEV010000020.1"/>
</dbReference>
<feature type="transmembrane region" description="Helical" evidence="1">
    <location>
        <begin position="115"/>
        <end position="134"/>
    </location>
</feature>
<feature type="transmembrane region" description="Helical" evidence="1">
    <location>
        <begin position="236"/>
        <end position="258"/>
    </location>
</feature>
<dbReference type="AlphaFoldDB" id="A0A840FP83"/>